<dbReference type="Pfam" id="PF11807">
    <property type="entry name" value="UstYa"/>
    <property type="match status" value="1"/>
</dbReference>
<evidence type="ECO:0000256" key="1">
    <source>
        <dbReference type="ARBA" id="ARBA00004685"/>
    </source>
</evidence>
<evidence type="ECO:0000313" key="4">
    <source>
        <dbReference type="EMBL" id="OBZ73321.1"/>
    </source>
</evidence>
<reference evidence="4 5" key="1">
    <citation type="submission" date="2016-03" db="EMBL/GenBank/DDBJ databases">
        <title>Whole genome sequencing of Grifola frondosa 9006-11.</title>
        <authorList>
            <person name="Min B."/>
            <person name="Park H."/>
            <person name="Kim J.-G."/>
            <person name="Cho H."/>
            <person name="Oh Y.-L."/>
            <person name="Kong W.-S."/>
            <person name="Choi I.-G."/>
        </authorList>
    </citation>
    <scope>NUCLEOTIDE SEQUENCE [LARGE SCALE GENOMIC DNA]</scope>
    <source>
        <strain evidence="4 5">9006-11</strain>
    </source>
</reference>
<dbReference type="PANTHER" id="PTHR33365">
    <property type="entry name" value="YALI0B05434P"/>
    <property type="match status" value="1"/>
</dbReference>
<evidence type="ECO:0000256" key="3">
    <source>
        <dbReference type="ARBA" id="ARBA00035112"/>
    </source>
</evidence>
<comment type="similarity">
    <text evidence="3">Belongs to the ustYa family.</text>
</comment>
<dbReference type="OMA" id="FQYASHK"/>
<dbReference type="AlphaFoldDB" id="A0A1C7M8X1"/>
<dbReference type="GO" id="GO:0043386">
    <property type="term" value="P:mycotoxin biosynthetic process"/>
    <property type="evidence" value="ECO:0007669"/>
    <property type="project" value="InterPro"/>
</dbReference>
<dbReference type="GO" id="GO:0016491">
    <property type="term" value="F:oxidoreductase activity"/>
    <property type="evidence" value="ECO:0007669"/>
    <property type="project" value="UniProtKB-KW"/>
</dbReference>
<keyword evidence="2" id="KW-0560">Oxidoreductase</keyword>
<comment type="pathway">
    <text evidence="1">Mycotoxin biosynthesis.</text>
</comment>
<dbReference type="EMBL" id="LUGG01000007">
    <property type="protein sequence ID" value="OBZ73321.1"/>
    <property type="molecule type" value="Genomic_DNA"/>
</dbReference>
<dbReference type="STRING" id="5627.A0A1C7M8X1"/>
<proteinExistence type="inferred from homology"/>
<organism evidence="4 5">
    <name type="scientific">Grifola frondosa</name>
    <name type="common">Maitake</name>
    <name type="synonym">Polyporus frondosus</name>
    <dbReference type="NCBI Taxonomy" id="5627"/>
    <lineage>
        <taxon>Eukaryota</taxon>
        <taxon>Fungi</taxon>
        <taxon>Dikarya</taxon>
        <taxon>Basidiomycota</taxon>
        <taxon>Agaricomycotina</taxon>
        <taxon>Agaricomycetes</taxon>
        <taxon>Polyporales</taxon>
        <taxon>Grifolaceae</taxon>
        <taxon>Grifola</taxon>
    </lineage>
</organism>
<sequence>MSARLEIVFLSVAIILLALNTTSKVAIFVVWLQGRTSEHTADAIWMVERPPVLFEFDSYSHYQAQSAAEWSALVPGDGIVYLGPHHQPFIVAMFHQLRCLDIVRNQLATPVELRELETARHCINYLREMILCRGDTFLDPYQYAHKIAALDPHPIRRCLDWRAVYTAVEVNQEAYADSSGIVRDMEHDEADR</sequence>
<dbReference type="OrthoDB" id="3687641at2759"/>
<keyword evidence="5" id="KW-1185">Reference proteome</keyword>
<gene>
    <name evidence="4" type="ORF">A0H81_06834</name>
</gene>
<dbReference type="Proteomes" id="UP000092993">
    <property type="component" value="Unassembled WGS sequence"/>
</dbReference>
<name>A0A1C7M8X1_GRIFR</name>
<dbReference type="InterPro" id="IPR021765">
    <property type="entry name" value="UstYa-like"/>
</dbReference>
<accession>A0A1C7M8X1</accession>
<protein>
    <submittedName>
        <fullName evidence="4">Uncharacterized protein</fullName>
    </submittedName>
</protein>
<evidence type="ECO:0000256" key="2">
    <source>
        <dbReference type="ARBA" id="ARBA00023002"/>
    </source>
</evidence>
<comment type="caution">
    <text evidence="4">The sequence shown here is derived from an EMBL/GenBank/DDBJ whole genome shotgun (WGS) entry which is preliminary data.</text>
</comment>
<dbReference type="PANTHER" id="PTHR33365:SF11">
    <property type="entry name" value="TAT PATHWAY SIGNAL SEQUENCE"/>
    <property type="match status" value="1"/>
</dbReference>
<evidence type="ECO:0000313" key="5">
    <source>
        <dbReference type="Proteomes" id="UP000092993"/>
    </source>
</evidence>